<accession>A0A5N7C9J7</accession>
<dbReference type="AlphaFoldDB" id="A0A5N7C9J7"/>
<dbReference type="GO" id="GO:0016705">
    <property type="term" value="F:oxidoreductase activity, acting on paired donors, with incorporation or reduction of molecular oxygen"/>
    <property type="evidence" value="ECO:0007669"/>
    <property type="project" value="InterPro"/>
</dbReference>
<dbReference type="GO" id="GO:0020037">
    <property type="term" value="F:heme binding"/>
    <property type="evidence" value="ECO:0007669"/>
    <property type="project" value="InterPro"/>
</dbReference>
<dbReference type="Proteomes" id="UP000326877">
    <property type="component" value="Unassembled WGS sequence"/>
</dbReference>
<keyword evidence="1" id="KW-0812">Transmembrane</keyword>
<evidence type="ECO:0000313" key="2">
    <source>
        <dbReference type="EMBL" id="KAE8390806.1"/>
    </source>
</evidence>
<dbReference type="GO" id="GO:0005506">
    <property type="term" value="F:iron ion binding"/>
    <property type="evidence" value="ECO:0007669"/>
    <property type="project" value="InterPro"/>
</dbReference>
<dbReference type="EMBL" id="ML735251">
    <property type="protein sequence ID" value="KAE8390806.1"/>
    <property type="molecule type" value="Genomic_DNA"/>
</dbReference>
<organism evidence="2">
    <name type="scientific">Petromyces alliaceus</name>
    <name type="common">Aspergillus alliaceus</name>
    <dbReference type="NCBI Taxonomy" id="209559"/>
    <lineage>
        <taxon>Eukaryota</taxon>
        <taxon>Fungi</taxon>
        <taxon>Dikarya</taxon>
        <taxon>Ascomycota</taxon>
        <taxon>Pezizomycotina</taxon>
        <taxon>Eurotiomycetes</taxon>
        <taxon>Eurotiomycetidae</taxon>
        <taxon>Eurotiales</taxon>
        <taxon>Aspergillaceae</taxon>
        <taxon>Aspergillus</taxon>
        <taxon>Aspergillus subgen. Circumdati</taxon>
    </lineage>
</organism>
<keyword evidence="1" id="KW-1133">Transmembrane helix</keyword>
<dbReference type="Gene3D" id="1.10.630.10">
    <property type="entry name" value="Cytochrome P450"/>
    <property type="match status" value="1"/>
</dbReference>
<proteinExistence type="predicted"/>
<name>A0A5N7C9J7_PETAA</name>
<dbReference type="InterPro" id="IPR036396">
    <property type="entry name" value="Cyt_P450_sf"/>
</dbReference>
<dbReference type="SUPFAM" id="SSF48264">
    <property type="entry name" value="Cytochrome P450"/>
    <property type="match status" value="1"/>
</dbReference>
<evidence type="ECO:0008006" key="3">
    <source>
        <dbReference type="Google" id="ProtNLM"/>
    </source>
</evidence>
<keyword evidence="1" id="KW-0472">Membrane</keyword>
<protein>
    <recommendedName>
        <fullName evidence="3">Cytochrome P450</fullName>
    </recommendedName>
</protein>
<sequence>MQFYCCKTRYDGTLATCPSSVPRSHERGQRSSRAAVATIGAGADAASATLQAFFYYLIRHPRYLLKLLREIDEAHRRLGAIYLMWFCTRRPQSCCLLGLGRVIASSSKDHINHYLYGVVTTLLSTSRHFVFEGQPIYIPHESPSRLHHGTRL</sequence>
<gene>
    <name evidence="2" type="ORF">BDV23DRAFT_77281</name>
</gene>
<evidence type="ECO:0000256" key="1">
    <source>
        <dbReference type="SAM" id="Phobius"/>
    </source>
</evidence>
<feature type="transmembrane region" description="Helical" evidence="1">
    <location>
        <begin position="34"/>
        <end position="58"/>
    </location>
</feature>
<reference evidence="2" key="1">
    <citation type="submission" date="2019-04" db="EMBL/GenBank/DDBJ databases">
        <title>Friends and foes A comparative genomics studyof 23 Aspergillus species from section Flavi.</title>
        <authorList>
            <consortium name="DOE Joint Genome Institute"/>
            <person name="Kjaerbolling I."/>
            <person name="Vesth T."/>
            <person name="Frisvad J.C."/>
            <person name="Nybo J.L."/>
            <person name="Theobald S."/>
            <person name="Kildgaard S."/>
            <person name="Isbrandt T."/>
            <person name="Kuo A."/>
            <person name="Sato A."/>
            <person name="Lyhne E.K."/>
            <person name="Kogle M.E."/>
            <person name="Wiebenga A."/>
            <person name="Kun R.S."/>
            <person name="Lubbers R.J."/>
            <person name="Makela M.R."/>
            <person name="Barry K."/>
            <person name="Chovatia M."/>
            <person name="Clum A."/>
            <person name="Daum C."/>
            <person name="Haridas S."/>
            <person name="He G."/>
            <person name="LaButti K."/>
            <person name="Lipzen A."/>
            <person name="Mondo S."/>
            <person name="Riley R."/>
            <person name="Salamov A."/>
            <person name="Simmons B.A."/>
            <person name="Magnuson J.K."/>
            <person name="Henrissat B."/>
            <person name="Mortensen U.H."/>
            <person name="Larsen T.O."/>
            <person name="Devries R.P."/>
            <person name="Grigoriev I.V."/>
            <person name="Machida M."/>
            <person name="Baker S.E."/>
            <person name="Andersen M.R."/>
        </authorList>
    </citation>
    <scope>NUCLEOTIDE SEQUENCE [LARGE SCALE GENOMIC DNA]</scope>
    <source>
        <strain evidence="2">IBT 14317</strain>
    </source>
</reference>
<dbReference type="GO" id="GO:0004497">
    <property type="term" value="F:monooxygenase activity"/>
    <property type="evidence" value="ECO:0007669"/>
    <property type="project" value="InterPro"/>
</dbReference>